<name>A0A0L0NNS4_CANAR</name>
<proteinExistence type="predicted"/>
<dbReference type="Proteomes" id="UP000037122">
    <property type="component" value="Unassembled WGS sequence"/>
</dbReference>
<evidence type="ECO:0000313" key="2">
    <source>
        <dbReference type="EMBL" id="KND95693.1"/>
    </source>
</evidence>
<gene>
    <name evidence="2" type="ORF">QG37_08018</name>
</gene>
<evidence type="ECO:0000256" key="1">
    <source>
        <dbReference type="SAM" id="MobiDB-lite"/>
    </source>
</evidence>
<organism evidence="2 3">
    <name type="scientific">Candidozyma auris</name>
    <name type="common">Yeast</name>
    <name type="synonym">Candida auris</name>
    <dbReference type="NCBI Taxonomy" id="498019"/>
    <lineage>
        <taxon>Eukaryota</taxon>
        <taxon>Fungi</taxon>
        <taxon>Dikarya</taxon>
        <taxon>Ascomycota</taxon>
        <taxon>Saccharomycotina</taxon>
        <taxon>Pichiomycetes</taxon>
        <taxon>Metschnikowiaceae</taxon>
        <taxon>Candidozyma</taxon>
    </lineage>
</organism>
<dbReference type="AlphaFoldDB" id="A0A0L0NNS4"/>
<dbReference type="VEuPathDB" id="FungiDB:QG37_08018"/>
<evidence type="ECO:0000313" key="3">
    <source>
        <dbReference type="Proteomes" id="UP000037122"/>
    </source>
</evidence>
<feature type="region of interest" description="Disordered" evidence="1">
    <location>
        <begin position="1"/>
        <end position="29"/>
    </location>
</feature>
<reference evidence="3" key="1">
    <citation type="journal article" date="2015" name="BMC Genomics">
        <title>Draft genome of a commonly misdiagnosed multidrug resistant pathogen Candida auris.</title>
        <authorList>
            <person name="Chatterjee S."/>
            <person name="Alampalli S.V."/>
            <person name="Nageshan R.K."/>
            <person name="Chettiar S.T."/>
            <person name="Joshi S."/>
            <person name="Tatu U.S."/>
        </authorList>
    </citation>
    <scope>NUCLEOTIDE SEQUENCE [LARGE SCALE GENOMIC DNA]</scope>
    <source>
        <strain evidence="3">6684</strain>
    </source>
</reference>
<accession>A0A0L0NNS4</accession>
<comment type="caution">
    <text evidence="2">The sequence shown here is derived from an EMBL/GenBank/DDBJ whole genome shotgun (WGS) entry which is preliminary data.</text>
</comment>
<dbReference type="EMBL" id="LGST01000066">
    <property type="protein sequence ID" value="KND95693.1"/>
    <property type="molecule type" value="Genomic_DNA"/>
</dbReference>
<protein>
    <submittedName>
        <fullName evidence="2">Uncharacterized protein</fullName>
    </submittedName>
</protein>
<sequence>MSIVEIVGAQSGEEVGSSEKSTSWEGRGGFDRIFEKNPGLLDLVDSGNRFL</sequence>